<proteinExistence type="predicted"/>
<accession>A0ABZ2KWZ3</accession>
<evidence type="ECO:0000313" key="2">
    <source>
        <dbReference type="Proteomes" id="UP001374803"/>
    </source>
</evidence>
<protein>
    <recommendedName>
        <fullName evidence="3">GNAT family N-acetyltransferase</fullName>
    </recommendedName>
</protein>
<sequence>MRILTTTHLDEAGFLRVGAGRGGKRAELTAGCAPGIAGAGFIGDLTAASADGDAFVRASLETAIAWLRARSLRRVWAPLNASIWGGYRLMTRGFERTPFGGEPRNASWWPECLARAGFAAHAHWYSWDLGEREMRALARREQSAPRGFHLEPLESRTFDDQLERLRTIASACFRHNFAFSDISREAFARKFAFLREALRPGLGSFILDPDGETVGFYVGYVDPLECDRVVFYALGLLPSVRGRSLVYPMVVAPFFEAALAHGFRRAVSALHTAGPTFLDGVAAASRQYTVFQI</sequence>
<gene>
    <name evidence="1" type="ORF">LVJ94_33540</name>
</gene>
<dbReference type="Proteomes" id="UP001374803">
    <property type="component" value="Chromosome"/>
</dbReference>
<dbReference type="EMBL" id="CP089983">
    <property type="protein sequence ID" value="WXB01829.1"/>
    <property type="molecule type" value="Genomic_DNA"/>
</dbReference>
<evidence type="ECO:0000313" key="1">
    <source>
        <dbReference type="EMBL" id="WXB01829.1"/>
    </source>
</evidence>
<keyword evidence="2" id="KW-1185">Reference proteome</keyword>
<dbReference type="InterPro" id="IPR016181">
    <property type="entry name" value="Acyl_CoA_acyltransferase"/>
</dbReference>
<dbReference type="RefSeq" id="WP_394831448.1">
    <property type="nucleotide sequence ID" value="NZ_CP089929.1"/>
</dbReference>
<reference evidence="1" key="1">
    <citation type="submission" date="2021-12" db="EMBL/GenBank/DDBJ databases">
        <title>Discovery of the Pendulisporaceae a myxobacterial family with distinct sporulation behavior and unique specialized metabolism.</title>
        <authorList>
            <person name="Garcia R."/>
            <person name="Popoff A."/>
            <person name="Bader C.D."/>
            <person name="Loehr J."/>
            <person name="Walesch S."/>
            <person name="Walt C."/>
            <person name="Boldt J."/>
            <person name="Bunk B."/>
            <person name="Haeckl F.J.F.P.J."/>
            <person name="Gunesch A.P."/>
            <person name="Birkelbach J."/>
            <person name="Nuebel U."/>
            <person name="Pietschmann T."/>
            <person name="Bach T."/>
            <person name="Mueller R."/>
        </authorList>
    </citation>
    <scope>NUCLEOTIDE SEQUENCE</scope>
    <source>
        <strain evidence="1">MSr11367</strain>
    </source>
</reference>
<evidence type="ECO:0008006" key="3">
    <source>
        <dbReference type="Google" id="ProtNLM"/>
    </source>
</evidence>
<organism evidence="1 2">
    <name type="scientific">Pendulispora rubella</name>
    <dbReference type="NCBI Taxonomy" id="2741070"/>
    <lineage>
        <taxon>Bacteria</taxon>
        <taxon>Pseudomonadati</taxon>
        <taxon>Myxococcota</taxon>
        <taxon>Myxococcia</taxon>
        <taxon>Myxococcales</taxon>
        <taxon>Sorangiineae</taxon>
        <taxon>Pendulisporaceae</taxon>
        <taxon>Pendulispora</taxon>
    </lineage>
</organism>
<dbReference type="SUPFAM" id="SSF55729">
    <property type="entry name" value="Acyl-CoA N-acyltransferases (Nat)"/>
    <property type="match status" value="1"/>
</dbReference>
<dbReference type="Gene3D" id="3.40.630.30">
    <property type="match status" value="1"/>
</dbReference>
<name>A0ABZ2KWZ3_9BACT</name>